<evidence type="ECO:0000313" key="2">
    <source>
        <dbReference type="WBParaSite" id="SSTP_0001259600.1"/>
    </source>
</evidence>
<reference evidence="2" key="1">
    <citation type="submission" date="2015-08" db="UniProtKB">
        <authorList>
            <consortium name="WormBaseParasite"/>
        </authorList>
    </citation>
    <scope>IDENTIFICATION</scope>
</reference>
<keyword evidence="1" id="KW-1185">Reference proteome</keyword>
<proteinExistence type="predicted"/>
<accession>A0A0K0ET20</accession>
<sequence length="286" mass="33494">MNQKVCLESQIFSATSFLKELNINNNVNQLEHPMWEDKKEEEGCKNVVKNIHININVSFFKNIPLKLDENLSRINVSIFYETIHKVNELFEYTRGVSLSIFPSKVLPLNENKDVSRILPVKNKRNEYINNSNMSQTNFENNNLTHFSRNMISNCTFNYTEYFLPYLFNFSSYTSSIYSFVKFSSTSCEKFIQSLNNNIERSCFIAKCKEDNKTWKSCSGLSSSHIFIITIVPEKFQINCQKLIGLELININLDELEKSYEYESLPSINLKLPNSFFYPFSCDYEEE</sequence>
<dbReference type="Proteomes" id="UP000035681">
    <property type="component" value="Unplaced"/>
</dbReference>
<organism evidence="2">
    <name type="scientific">Strongyloides stercoralis</name>
    <name type="common">Threadworm</name>
    <dbReference type="NCBI Taxonomy" id="6248"/>
    <lineage>
        <taxon>Eukaryota</taxon>
        <taxon>Metazoa</taxon>
        <taxon>Ecdysozoa</taxon>
        <taxon>Nematoda</taxon>
        <taxon>Chromadorea</taxon>
        <taxon>Rhabditida</taxon>
        <taxon>Tylenchina</taxon>
        <taxon>Panagrolaimomorpha</taxon>
        <taxon>Strongyloidoidea</taxon>
        <taxon>Strongyloididae</taxon>
        <taxon>Strongyloides</taxon>
    </lineage>
</organism>
<name>A0A0K0ET20_STRER</name>
<dbReference type="WBParaSite" id="SSTP_0001259600.1">
    <property type="protein sequence ID" value="SSTP_0001259600.1"/>
    <property type="gene ID" value="SSTP_0001259600"/>
</dbReference>
<evidence type="ECO:0000313" key="3">
    <source>
        <dbReference type="WBParaSite" id="TCONS_00004475.p1"/>
    </source>
</evidence>
<evidence type="ECO:0000313" key="1">
    <source>
        <dbReference type="Proteomes" id="UP000035681"/>
    </source>
</evidence>
<protein>
    <submittedName>
        <fullName evidence="2 3">Uncharacterized protein</fullName>
    </submittedName>
</protein>
<dbReference type="AlphaFoldDB" id="A0A0K0ET20"/>
<dbReference type="WBParaSite" id="TCONS_00004475.p1">
    <property type="protein sequence ID" value="TCONS_00004475.p1"/>
    <property type="gene ID" value="XLOC_001961"/>
</dbReference>